<dbReference type="Pfam" id="PF04350">
    <property type="entry name" value="PilO"/>
    <property type="match status" value="1"/>
</dbReference>
<accession>A0A2M7WRV4</accession>
<dbReference type="EMBL" id="PFXF01000023">
    <property type="protein sequence ID" value="PJA32724.1"/>
    <property type="molecule type" value="Genomic_DNA"/>
</dbReference>
<name>A0A2M7WRV4_9BACT</name>
<dbReference type="AlphaFoldDB" id="A0A2M7WRV4"/>
<dbReference type="GO" id="GO:0043683">
    <property type="term" value="P:type IV pilus assembly"/>
    <property type="evidence" value="ECO:0007669"/>
    <property type="project" value="InterPro"/>
</dbReference>
<comment type="caution">
    <text evidence="1">The sequence shown here is derived from an EMBL/GenBank/DDBJ whole genome shotgun (WGS) entry which is preliminary data.</text>
</comment>
<dbReference type="Gene3D" id="3.30.70.60">
    <property type="match status" value="1"/>
</dbReference>
<protein>
    <recommendedName>
        <fullName evidence="3">Type 4a pilus biogenesis protein PilO</fullName>
    </recommendedName>
</protein>
<reference evidence="2" key="1">
    <citation type="submission" date="2017-09" db="EMBL/GenBank/DDBJ databases">
        <title>Depth-based differentiation of microbial function through sediment-hosted aquifers and enrichment of novel symbionts in the deep terrestrial subsurface.</title>
        <authorList>
            <person name="Probst A.J."/>
            <person name="Ladd B."/>
            <person name="Jarett J.K."/>
            <person name="Geller-Mcgrath D.E."/>
            <person name="Sieber C.M.K."/>
            <person name="Emerson J.B."/>
            <person name="Anantharaman K."/>
            <person name="Thomas B.C."/>
            <person name="Malmstrom R."/>
            <person name="Stieglmeier M."/>
            <person name="Klingl A."/>
            <person name="Woyke T."/>
            <person name="Ryan C.M."/>
            <person name="Banfield J.F."/>
        </authorList>
    </citation>
    <scope>NUCLEOTIDE SEQUENCE [LARGE SCALE GENOMIC DNA]</scope>
</reference>
<sequence length="180" mass="20230">MKNNTAIILVLLSLGLFYTFTNAQYQSVKELQSLANEYDNVLDNATEIIELRDSLSAAYGSLPKAEVDRLNKVLPDNIDTVRLALDLDSVASRYGISIKSIKTTTGSSRDTSRIVLPENESKYDSATISFSFISSYDNFKRLMADVEKSLRIMDVKSVSFQVGESGFYDYQVSVETYWLK</sequence>
<evidence type="ECO:0008006" key="3">
    <source>
        <dbReference type="Google" id="ProtNLM"/>
    </source>
</evidence>
<dbReference type="GO" id="GO:0043107">
    <property type="term" value="P:type IV pilus-dependent motility"/>
    <property type="evidence" value="ECO:0007669"/>
    <property type="project" value="InterPro"/>
</dbReference>
<dbReference type="InterPro" id="IPR007445">
    <property type="entry name" value="PilO"/>
</dbReference>
<proteinExistence type="predicted"/>
<dbReference type="InterPro" id="IPR014717">
    <property type="entry name" value="Transl_elong_EF1B/ribsomal_bS6"/>
</dbReference>
<evidence type="ECO:0000313" key="1">
    <source>
        <dbReference type="EMBL" id="PJA32724.1"/>
    </source>
</evidence>
<evidence type="ECO:0000313" key="2">
    <source>
        <dbReference type="Proteomes" id="UP000230758"/>
    </source>
</evidence>
<dbReference type="Proteomes" id="UP000230758">
    <property type="component" value="Unassembled WGS sequence"/>
</dbReference>
<gene>
    <name evidence="1" type="ORF">CO185_01875</name>
</gene>
<organism evidence="1 2">
    <name type="scientific">Candidatus Zambryskibacteria bacterium CG_4_9_14_3_um_filter_42_15</name>
    <dbReference type="NCBI Taxonomy" id="1975112"/>
    <lineage>
        <taxon>Bacteria</taxon>
        <taxon>Candidatus Zambryskiibacteriota</taxon>
    </lineage>
</organism>